<feature type="transmembrane region" description="Helical" evidence="1">
    <location>
        <begin position="97"/>
        <end position="118"/>
    </location>
</feature>
<evidence type="ECO:0000313" key="3">
    <source>
        <dbReference type="Proteomes" id="UP001501367"/>
    </source>
</evidence>
<feature type="transmembrane region" description="Helical" evidence="1">
    <location>
        <begin position="61"/>
        <end position="85"/>
    </location>
</feature>
<proteinExistence type="predicted"/>
<keyword evidence="1" id="KW-0812">Transmembrane</keyword>
<accession>A0ABP7G3T0</accession>
<reference evidence="3" key="1">
    <citation type="journal article" date="2019" name="Int. J. Syst. Evol. Microbiol.">
        <title>The Global Catalogue of Microorganisms (GCM) 10K type strain sequencing project: providing services to taxonomists for standard genome sequencing and annotation.</title>
        <authorList>
            <consortium name="The Broad Institute Genomics Platform"/>
            <consortium name="The Broad Institute Genome Sequencing Center for Infectious Disease"/>
            <person name="Wu L."/>
            <person name="Ma J."/>
        </authorList>
    </citation>
    <scope>NUCLEOTIDE SEQUENCE [LARGE SCALE GENOMIC DNA]</scope>
    <source>
        <strain evidence="3">JCM 17336</strain>
    </source>
</reference>
<feature type="transmembrane region" description="Helical" evidence="1">
    <location>
        <begin position="148"/>
        <end position="169"/>
    </location>
</feature>
<evidence type="ECO:0000313" key="2">
    <source>
        <dbReference type="EMBL" id="GAA3753693.1"/>
    </source>
</evidence>
<organism evidence="2 3">
    <name type="scientific">Flavobacterium ginsengisoli</name>
    <dbReference type="NCBI Taxonomy" id="871694"/>
    <lineage>
        <taxon>Bacteria</taxon>
        <taxon>Pseudomonadati</taxon>
        <taxon>Bacteroidota</taxon>
        <taxon>Flavobacteriia</taxon>
        <taxon>Flavobacteriales</taxon>
        <taxon>Flavobacteriaceae</taxon>
        <taxon>Flavobacterium</taxon>
    </lineage>
</organism>
<evidence type="ECO:0008006" key="4">
    <source>
        <dbReference type="Google" id="ProtNLM"/>
    </source>
</evidence>
<dbReference type="RefSeq" id="WP_278020294.1">
    <property type="nucleotide sequence ID" value="NZ_BAABDT010000007.1"/>
</dbReference>
<name>A0ABP7G3T0_9FLAO</name>
<comment type="caution">
    <text evidence="2">The sequence shown here is derived from an EMBL/GenBank/DDBJ whole genome shotgun (WGS) entry which is preliminary data.</text>
</comment>
<evidence type="ECO:0000256" key="1">
    <source>
        <dbReference type="SAM" id="Phobius"/>
    </source>
</evidence>
<sequence>MKFPFIKWFLLSIATILITEIFKNSIKFEDLLYNFLSVQLNVKQVENFITFQRKWQWFSNLFIPFLLLLKIFVVSIILYIGLFFCNKDLKFNTILNFVLKAEFIFLLVPICKIIWFYFFQTTYTLEDIQYFYPFSALNIVGYKGLENWFIYPFQVLNLFELFYVIYLGYEIGKLTDTNTDYGLKVISISYLPSLFIWVATIMFFTLNYS</sequence>
<dbReference type="Proteomes" id="UP001501367">
    <property type="component" value="Unassembled WGS sequence"/>
</dbReference>
<keyword evidence="1" id="KW-0472">Membrane</keyword>
<protein>
    <recommendedName>
        <fullName evidence="4">Sulfate ABC transporter permease</fullName>
    </recommendedName>
</protein>
<gene>
    <name evidence="2" type="ORF">GCM10022422_44590</name>
</gene>
<keyword evidence="3" id="KW-1185">Reference proteome</keyword>
<dbReference type="EMBL" id="BAABDT010000007">
    <property type="protein sequence ID" value="GAA3753693.1"/>
    <property type="molecule type" value="Genomic_DNA"/>
</dbReference>
<keyword evidence="1" id="KW-1133">Transmembrane helix</keyword>
<feature type="transmembrane region" description="Helical" evidence="1">
    <location>
        <begin position="181"/>
        <end position="206"/>
    </location>
</feature>